<evidence type="ECO:0000256" key="11">
    <source>
        <dbReference type="RuleBase" id="RU365087"/>
    </source>
</evidence>
<keyword evidence="8 11" id="KW-1133">Transmembrane helix</keyword>
<dbReference type="Proteomes" id="UP000003704">
    <property type="component" value="Unassembled WGS sequence"/>
</dbReference>
<dbReference type="Pfam" id="PF03840">
    <property type="entry name" value="SecG"/>
    <property type="match status" value="1"/>
</dbReference>
<dbReference type="GO" id="GO:0043952">
    <property type="term" value="P:protein transport by the Sec complex"/>
    <property type="evidence" value="ECO:0007669"/>
    <property type="project" value="TreeGrafter"/>
</dbReference>
<dbReference type="AlphaFoldDB" id="I8I2T1"/>
<organism evidence="13 14">
    <name type="scientific">Hydrocarboniphaga effusa AP103</name>
    <dbReference type="NCBI Taxonomy" id="1172194"/>
    <lineage>
        <taxon>Bacteria</taxon>
        <taxon>Pseudomonadati</taxon>
        <taxon>Pseudomonadota</taxon>
        <taxon>Gammaproteobacteria</taxon>
        <taxon>Nevskiales</taxon>
        <taxon>Nevskiaceae</taxon>
        <taxon>Hydrocarboniphaga</taxon>
    </lineage>
</organism>
<dbReference type="EMBL" id="AKGD01000001">
    <property type="protein sequence ID" value="EIT70256.1"/>
    <property type="molecule type" value="Genomic_DNA"/>
</dbReference>
<dbReference type="PRINTS" id="PR01651">
    <property type="entry name" value="SECGEXPORT"/>
</dbReference>
<dbReference type="InterPro" id="IPR004692">
    <property type="entry name" value="SecG"/>
</dbReference>
<dbReference type="PANTHER" id="PTHR34182:SF1">
    <property type="entry name" value="PROTEIN-EXPORT MEMBRANE PROTEIN SECG"/>
    <property type="match status" value="1"/>
</dbReference>
<evidence type="ECO:0000256" key="9">
    <source>
        <dbReference type="ARBA" id="ARBA00023010"/>
    </source>
</evidence>
<dbReference type="GO" id="GO:0005886">
    <property type="term" value="C:plasma membrane"/>
    <property type="evidence" value="ECO:0007669"/>
    <property type="project" value="UniProtKB-SubCell"/>
</dbReference>
<feature type="compositionally biased region" description="Low complexity" evidence="12">
    <location>
        <begin position="105"/>
        <end position="124"/>
    </location>
</feature>
<dbReference type="GO" id="GO:0015450">
    <property type="term" value="F:protein-transporting ATPase activity"/>
    <property type="evidence" value="ECO:0007669"/>
    <property type="project" value="UniProtKB-UniRule"/>
</dbReference>
<keyword evidence="6 11" id="KW-0812">Transmembrane</keyword>
<evidence type="ECO:0000256" key="12">
    <source>
        <dbReference type="SAM" id="MobiDB-lite"/>
    </source>
</evidence>
<sequence length="124" mass="12393">MHTFLVVLQVLVAIGVIGLVLIQHGKGADAGAAFGSGASGTVFGARGAANFLSRLTAGLAFVFFLSSLALAYWVGGRSSAPTSVVDSVQQAPLNGEPVPAPAPAEQPSADPSQPAAAEQPKVPE</sequence>
<evidence type="ECO:0000256" key="6">
    <source>
        <dbReference type="ARBA" id="ARBA00022692"/>
    </source>
</evidence>
<evidence type="ECO:0000256" key="8">
    <source>
        <dbReference type="ARBA" id="ARBA00022989"/>
    </source>
</evidence>
<keyword evidence="5 11" id="KW-1003">Cell membrane</keyword>
<evidence type="ECO:0000313" key="14">
    <source>
        <dbReference type="Proteomes" id="UP000003704"/>
    </source>
</evidence>
<keyword evidence="14" id="KW-1185">Reference proteome</keyword>
<evidence type="ECO:0000256" key="4">
    <source>
        <dbReference type="ARBA" id="ARBA00022448"/>
    </source>
</evidence>
<keyword evidence="10 11" id="KW-0472">Membrane</keyword>
<feature type="transmembrane region" description="Helical" evidence="11">
    <location>
        <begin position="51"/>
        <end position="74"/>
    </location>
</feature>
<comment type="function">
    <text evidence="11">Involved in protein export. Participates in an early event of protein translocation.</text>
</comment>
<name>I8I2T1_9GAMM</name>
<keyword evidence="4 11" id="KW-0813">Transport</keyword>
<evidence type="ECO:0000313" key="13">
    <source>
        <dbReference type="EMBL" id="EIT70256.1"/>
    </source>
</evidence>
<comment type="subcellular location">
    <subcellularLocation>
        <location evidence="1 11">Cell membrane</location>
        <topology evidence="1 11">Multi-pass membrane protein</topology>
    </subcellularLocation>
</comment>
<dbReference type="PATRIC" id="fig|1172194.4.peg.372"/>
<comment type="caution">
    <text evidence="11">Lacks conserved residue(s) required for the propagation of feature annotation.</text>
</comment>
<evidence type="ECO:0000256" key="10">
    <source>
        <dbReference type="ARBA" id="ARBA00023136"/>
    </source>
</evidence>
<dbReference type="GO" id="GO:0009306">
    <property type="term" value="P:protein secretion"/>
    <property type="evidence" value="ECO:0007669"/>
    <property type="project" value="UniProtKB-UniRule"/>
</dbReference>
<evidence type="ECO:0000256" key="2">
    <source>
        <dbReference type="ARBA" id="ARBA00008445"/>
    </source>
</evidence>
<keyword evidence="9 11" id="KW-0811">Translocation</keyword>
<dbReference type="NCBIfam" id="TIGR00810">
    <property type="entry name" value="secG"/>
    <property type="match status" value="1"/>
</dbReference>
<protein>
    <recommendedName>
        <fullName evidence="3 11">Protein-export membrane protein SecG</fullName>
    </recommendedName>
</protein>
<comment type="caution">
    <text evidence="13">The sequence shown here is derived from an EMBL/GenBank/DDBJ whole genome shotgun (WGS) entry which is preliminary data.</text>
</comment>
<dbReference type="STRING" id="1172194.WQQ_03930"/>
<dbReference type="GO" id="GO:0065002">
    <property type="term" value="P:intracellular protein transmembrane transport"/>
    <property type="evidence" value="ECO:0007669"/>
    <property type="project" value="TreeGrafter"/>
</dbReference>
<dbReference type="PANTHER" id="PTHR34182">
    <property type="entry name" value="PROTEIN-EXPORT MEMBRANE PROTEIN SECG"/>
    <property type="match status" value="1"/>
</dbReference>
<proteinExistence type="inferred from homology"/>
<comment type="similarity">
    <text evidence="2 11">Belongs to the SecG family.</text>
</comment>
<dbReference type="RefSeq" id="WP_007183352.1">
    <property type="nucleotide sequence ID" value="NZ_AKGD01000001.1"/>
</dbReference>
<evidence type="ECO:0000256" key="7">
    <source>
        <dbReference type="ARBA" id="ARBA00022927"/>
    </source>
</evidence>
<reference evidence="13 14" key="1">
    <citation type="journal article" date="2012" name="J. Bacteriol.">
        <title>Genome Sequence of n-Alkane-Degrading Hydrocarboniphaga effusa Strain AP103T (ATCC BAA-332T).</title>
        <authorList>
            <person name="Chang H.K."/>
            <person name="Zylstra G.J."/>
            <person name="Chae J.C."/>
        </authorList>
    </citation>
    <scope>NUCLEOTIDE SEQUENCE [LARGE SCALE GENOMIC DNA]</scope>
    <source>
        <strain evidence="13 14">AP103</strain>
    </source>
</reference>
<evidence type="ECO:0000256" key="1">
    <source>
        <dbReference type="ARBA" id="ARBA00004651"/>
    </source>
</evidence>
<accession>I8I2T1</accession>
<evidence type="ECO:0000256" key="5">
    <source>
        <dbReference type="ARBA" id="ARBA00022475"/>
    </source>
</evidence>
<gene>
    <name evidence="13" type="ORF">WQQ_03930</name>
</gene>
<feature type="region of interest" description="Disordered" evidence="12">
    <location>
        <begin position="85"/>
        <end position="124"/>
    </location>
</feature>
<evidence type="ECO:0000256" key="3">
    <source>
        <dbReference type="ARBA" id="ARBA00017876"/>
    </source>
</evidence>
<keyword evidence="7 11" id="KW-0653">Protein transport</keyword>